<reference evidence="2 3" key="1">
    <citation type="submission" date="2019-07" db="EMBL/GenBank/DDBJ databases">
        <title>Whole genome shotgun sequence of Pseudoalteromonas espejiana NBRC 102222.</title>
        <authorList>
            <person name="Hosoyama A."/>
            <person name="Uohara A."/>
            <person name="Ohji S."/>
            <person name="Ichikawa N."/>
        </authorList>
    </citation>
    <scope>NUCLEOTIDE SEQUENCE [LARGE SCALE GENOMIC DNA]</scope>
    <source>
        <strain evidence="2 3">NBRC 102222</strain>
    </source>
</reference>
<feature type="transmembrane region" description="Helical" evidence="1">
    <location>
        <begin position="142"/>
        <end position="159"/>
    </location>
</feature>
<sequence>MINDSIYTFILIGIGGTLVLDIYAGLLAKFFALPATNWRLVGRWVGHMKSGQFYQPALPKAEKIPGELAIGWVVHYLIGITYGLILMVCVNTQWLDLPTILPALLVAWFGIVAPFFIMMPGMGAGMAGAKTPNPTVTRIKSFAGHTVFGLGMFLTALALA</sequence>
<evidence type="ECO:0000313" key="3">
    <source>
        <dbReference type="Proteomes" id="UP000321419"/>
    </source>
</evidence>
<evidence type="ECO:0000256" key="1">
    <source>
        <dbReference type="SAM" id="Phobius"/>
    </source>
</evidence>
<dbReference type="AlphaFoldDB" id="A0A510Y183"/>
<dbReference type="OrthoDB" id="9812539at2"/>
<keyword evidence="1" id="KW-0812">Transmembrane</keyword>
<gene>
    <name evidence="2" type="ORF">PES01_38840</name>
</gene>
<name>A0A510Y183_9GAMM</name>
<dbReference type="EMBL" id="BJUM01000075">
    <property type="protein sequence ID" value="GEK57039.1"/>
    <property type="molecule type" value="Genomic_DNA"/>
</dbReference>
<comment type="caution">
    <text evidence="2">The sequence shown here is derived from an EMBL/GenBank/DDBJ whole genome shotgun (WGS) entry which is preliminary data.</text>
</comment>
<keyword evidence="1" id="KW-1133">Transmembrane helix</keyword>
<evidence type="ECO:0000313" key="2">
    <source>
        <dbReference type="EMBL" id="GEK57039.1"/>
    </source>
</evidence>
<feature type="transmembrane region" description="Helical" evidence="1">
    <location>
        <begin position="68"/>
        <end position="88"/>
    </location>
</feature>
<protein>
    <submittedName>
        <fullName evidence="2">Membrane protein</fullName>
    </submittedName>
</protein>
<feature type="transmembrane region" description="Helical" evidence="1">
    <location>
        <begin position="100"/>
        <end position="121"/>
    </location>
</feature>
<keyword evidence="3" id="KW-1185">Reference proteome</keyword>
<accession>A0A510Y183</accession>
<dbReference type="Pfam" id="PF11158">
    <property type="entry name" value="DUF2938"/>
    <property type="match status" value="1"/>
</dbReference>
<dbReference type="InterPro" id="IPR021329">
    <property type="entry name" value="DUF2938"/>
</dbReference>
<organism evidence="2 3">
    <name type="scientific">Pseudoalteromonas espejiana</name>
    <dbReference type="NCBI Taxonomy" id="28107"/>
    <lineage>
        <taxon>Bacteria</taxon>
        <taxon>Pseudomonadati</taxon>
        <taxon>Pseudomonadota</taxon>
        <taxon>Gammaproteobacteria</taxon>
        <taxon>Alteromonadales</taxon>
        <taxon>Pseudoalteromonadaceae</taxon>
        <taxon>Pseudoalteromonas</taxon>
    </lineage>
</organism>
<keyword evidence="1" id="KW-0472">Membrane</keyword>
<proteinExistence type="predicted"/>
<dbReference type="Proteomes" id="UP000321419">
    <property type="component" value="Unassembled WGS sequence"/>
</dbReference>
<feature type="transmembrane region" description="Helical" evidence="1">
    <location>
        <begin position="6"/>
        <end position="33"/>
    </location>
</feature>